<dbReference type="InterPro" id="IPR009057">
    <property type="entry name" value="Homeodomain-like_sf"/>
</dbReference>
<dbReference type="EMBL" id="BSKO01000001">
    <property type="protein sequence ID" value="GLO65580.1"/>
    <property type="molecule type" value="Genomic_DNA"/>
</dbReference>
<dbReference type="InterPro" id="IPR042070">
    <property type="entry name" value="PucR_C-HTH_sf"/>
</dbReference>
<organism evidence="2 3">
    <name type="scientific">Oceanobacillus kimchii</name>
    <dbReference type="NCBI Taxonomy" id="746691"/>
    <lineage>
        <taxon>Bacteria</taxon>
        <taxon>Bacillati</taxon>
        <taxon>Bacillota</taxon>
        <taxon>Bacilli</taxon>
        <taxon>Bacillales</taxon>
        <taxon>Bacillaceae</taxon>
        <taxon>Oceanobacillus</taxon>
    </lineage>
</organism>
<comment type="caution">
    <text evidence="2">The sequence shown here is derived from an EMBL/GenBank/DDBJ whole genome shotgun (WGS) entry which is preliminary data.</text>
</comment>
<feature type="domain" description="PucR C-terminal helix-turn-helix" evidence="1">
    <location>
        <begin position="236"/>
        <end position="293"/>
    </location>
</feature>
<dbReference type="PANTHER" id="PTHR33744:SF15">
    <property type="entry name" value="CARBOHYDRATE DIACID REGULATOR"/>
    <property type="match status" value="1"/>
</dbReference>
<keyword evidence="3" id="KW-1185">Reference proteome</keyword>
<protein>
    <recommendedName>
        <fullName evidence="1">PucR C-terminal helix-turn-helix domain-containing protein</fullName>
    </recommendedName>
</protein>
<dbReference type="InterPro" id="IPR025736">
    <property type="entry name" value="PucR_C-HTH_dom"/>
</dbReference>
<accession>A0ABQ5THR9</accession>
<dbReference type="PANTHER" id="PTHR33744">
    <property type="entry name" value="CARBOHYDRATE DIACID REGULATOR"/>
    <property type="match status" value="1"/>
</dbReference>
<proteinExistence type="predicted"/>
<sequence>MIQMLKKFYPSVRTLPSNTSNLPLDYTWFQTEQGEVVGIHQNELTEKDQALLSAFLTKYHVNLPLQTEREKLWRKRLGEDDKERLEEINSPFRFVYFQIRQGHVEPDIFKTTIQEFFTGPISILWHNEYAGILVEEEISQLEESLSYAQISDTLMSELYIKTAFYIGPFLNSLKDIVTYSNILSEQAPSSFQSHDSPVVTFIEDYPFRLIKNLNKQKKIQLSSWILKEFTEDKEALQTIQIFIESNLNLTEASKKLYMHRNSIQYRLDKFHESTGIDVKQFEQAITVYLAILANMHKTE</sequence>
<reference evidence="2 3" key="1">
    <citation type="submission" date="2023-02" db="EMBL/GenBank/DDBJ databases">
        <title>Oceanobacillus kimchii IFOP_LL358 isolated form Alexandrium catenella lab strain.</title>
        <authorList>
            <person name="Gajardo G."/>
            <person name="Ueki S."/>
            <person name="Maruyama F."/>
        </authorList>
    </citation>
    <scope>NUCLEOTIDE SEQUENCE [LARGE SCALE GENOMIC DNA]</scope>
    <source>
        <strain evidence="2 3">IFOP_LL358</strain>
    </source>
</reference>
<gene>
    <name evidence="2" type="primary">yxkF</name>
    <name evidence="2" type="ORF">MACH08_13640</name>
</gene>
<dbReference type="Proteomes" id="UP001275436">
    <property type="component" value="Unassembled WGS sequence"/>
</dbReference>
<dbReference type="Gene3D" id="1.10.10.2840">
    <property type="entry name" value="PucR C-terminal helix-turn-helix domain"/>
    <property type="match status" value="1"/>
</dbReference>
<evidence type="ECO:0000313" key="3">
    <source>
        <dbReference type="Proteomes" id="UP001275436"/>
    </source>
</evidence>
<dbReference type="InterPro" id="IPR051448">
    <property type="entry name" value="CdaR-like_regulators"/>
</dbReference>
<evidence type="ECO:0000259" key="1">
    <source>
        <dbReference type="Pfam" id="PF13556"/>
    </source>
</evidence>
<name>A0ABQ5THR9_9BACI</name>
<dbReference type="Pfam" id="PF13556">
    <property type="entry name" value="HTH_30"/>
    <property type="match status" value="1"/>
</dbReference>
<dbReference type="SUPFAM" id="SSF46689">
    <property type="entry name" value="Homeodomain-like"/>
    <property type="match status" value="1"/>
</dbReference>
<evidence type="ECO:0000313" key="2">
    <source>
        <dbReference type="EMBL" id="GLO65580.1"/>
    </source>
</evidence>
<dbReference type="RefSeq" id="WP_017796268.1">
    <property type="nucleotide sequence ID" value="NZ_BSKO01000001.1"/>
</dbReference>